<feature type="coiled-coil region" evidence="1">
    <location>
        <begin position="22"/>
        <end position="56"/>
    </location>
</feature>
<dbReference type="Gene3D" id="2.40.160.10">
    <property type="entry name" value="Porin"/>
    <property type="match status" value="1"/>
</dbReference>
<dbReference type="InterPro" id="IPR023614">
    <property type="entry name" value="Porin_dom_sf"/>
</dbReference>
<sequence length="432" mass="47244">MALAVAASGVLAASPEDIEALHRELSDIRAAYEARVKALETRIELLEKNTQQQSAASVPPVTVAPVAQERANDFNPAISVVLTGTLADFSSNNDARVPGMMSGGESDPGVEGFSVGESELNITANIDDRWLGNLTLAVSDTSESTEVGVEEAWFQSLALPYDLTFRGGRFFSAVGYRNEFHAHADDFVDRSLAYRMFLGGQYLDDGVQLRWLAPTDPFLEFGAEYLRGDNFPAAGAGHQGRGVWDVFAHAGGDAGISHSWKAGISWMAARAKDRDSVDGSQFNGDVRLAIADAVWKWAPNGNSYRHSAKLEGALFWQNQDGRFRPAGGGSLPYDEDQSGGYVNAVYKFMPQWRTGLRYSWLNAGNPGAAFDGTTLDPLGESPDTWSLMVDWSRSEFSRLRLQYSRDNSDVRAVDRLYLQYIYSMGAHGAHPF</sequence>
<gene>
    <name evidence="2" type="ORF">DFR30_0974</name>
</gene>
<comment type="caution">
    <text evidence="2">The sequence shown here is derived from an EMBL/GenBank/DDBJ whole genome shotgun (WGS) entry which is preliminary data.</text>
</comment>
<dbReference type="RefSeq" id="WP_132971585.1">
    <property type="nucleotide sequence ID" value="NZ_SMFX01000001.1"/>
</dbReference>
<protein>
    <recommendedName>
        <fullName evidence="4">Phosphate-selective porin O/P</fullName>
    </recommendedName>
</protein>
<accession>A0A4R1HKL1</accession>
<name>A0A4R1HKL1_9GAMM</name>
<dbReference type="OrthoDB" id="9788733at2"/>
<proteinExistence type="predicted"/>
<dbReference type="SUPFAM" id="SSF56935">
    <property type="entry name" value="Porins"/>
    <property type="match status" value="1"/>
</dbReference>
<dbReference type="EMBL" id="SMFX01000001">
    <property type="protein sequence ID" value="TCK17732.1"/>
    <property type="molecule type" value="Genomic_DNA"/>
</dbReference>
<dbReference type="Proteomes" id="UP000295707">
    <property type="component" value="Unassembled WGS sequence"/>
</dbReference>
<evidence type="ECO:0000313" key="3">
    <source>
        <dbReference type="Proteomes" id="UP000295707"/>
    </source>
</evidence>
<organism evidence="2 3">
    <name type="scientific">Thiogranum longum</name>
    <dbReference type="NCBI Taxonomy" id="1537524"/>
    <lineage>
        <taxon>Bacteria</taxon>
        <taxon>Pseudomonadati</taxon>
        <taxon>Pseudomonadota</taxon>
        <taxon>Gammaproteobacteria</taxon>
        <taxon>Chromatiales</taxon>
        <taxon>Ectothiorhodospiraceae</taxon>
        <taxon>Thiogranum</taxon>
    </lineage>
</organism>
<reference evidence="2 3" key="1">
    <citation type="submission" date="2019-03" db="EMBL/GenBank/DDBJ databases">
        <title>Genomic Encyclopedia of Type Strains, Phase IV (KMG-IV): sequencing the most valuable type-strain genomes for metagenomic binning, comparative biology and taxonomic classification.</title>
        <authorList>
            <person name="Goeker M."/>
        </authorList>
    </citation>
    <scope>NUCLEOTIDE SEQUENCE [LARGE SCALE GENOMIC DNA]</scope>
    <source>
        <strain evidence="2 3">DSM 19610</strain>
    </source>
</reference>
<evidence type="ECO:0000313" key="2">
    <source>
        <dbReference type="EMBL" id="TCK17732.1"/>
    </source>
</evidence>
<dbReference type="AlphaFoldDB" id="A0A4R1HKL1"/>
<evidence type="ECO:0000256" key="1">
    <source>
        <dbReference type="SAM" id="Coils"/>
    </source>
</evidence>
<keyword evidence="3" id="KW-1185">Reference proteome</keyword>
<evidence type="ECO:0008006" key="4">
    <source>
        <dbReference type="Google" id="ProtNLM"/>
    </source>
</evidence>
<keyword evidence="1" id="KW-0175">Coiled coil</keyword>